<name>A0ABP0UIZ1_9BRYO</name>
<evidence type="ECO:0008006" key="3">
    <source>
        <dbReference type="Google" id="ProtNLM"/>
    </source>
</evidence>
<dbReference type="EMBL" id="OZ019896">
    <property type="protein sequence ID" value="CAK9222832.1"/>
    <property type="molecule type" value="Genomic_DNA"/>
</dbReference>
<accession>A0ABP0UIZ1</accession>
<sequence length="86" mass="9783">MLPVIGILISVLVFEAATILSTSMCVNSGNHRHLEKTHRPKRRRHRRHRGRGLALGYLGEVGYAKLIAKLTVQHLEWTMDLMNVVN</sequence>
<evidence type="ECO:0000313" key="1">
    <source>
        <dbReference type="EMBL" id="CAK9222832.1"/>
    </source>
</evidence>
<protein>
    <recommendedName>
        <fullName evidence="3">Secreted protein</fullName>
    </recommendedName>
</protein>
<evidence type="ECO:0000313" key="2">
    <source>
        <dbReference type="Proteomes" id="UP001497512"/>
    </source>
</evidence>
<keyword evidence="2" id="KW-1185">Reference proteome</keyword>
<gene>
    <name evidence="1" type="ORF">CSSPTR1EN2_LOCUS16451</name>
</gene>
<proteinExistence type="predicted"/>
<reference evidence="1" key="1">
    <citation type="submission" date="2024-02" db="EMBL/GenBank/DDBJ databases">
        <authorList>
            <consortium name="ELIXIR-Norway"/>
            <consortium name="Elixir Norway"/>
        </authorList>
    </citation>
    <scope>NUCLEOTIDE SEQUENCE</scope>
</reference>
<dbReference type="Proteomes" id="UP001497512">
    <property type="component" value="Chromosome 4"/>
</dbReference>
<organism evidence="1 2">
    <name type="scientific">Sphagnum troendelagicum</name>
    <dbReference type="NCBI Taxonomy" id="128251"/>
    <lineage>
        <taxon>Eukaryota</taxon>
        <taxon>Viridiplantae</taxon>
        <taxon>Streptophyta</taxon>
        <taxon>Embryophyta</taxon>
        <taxon>Bryophyta</taxon>
        <taxon>Sphagnophytina</taxon>
        <taxon>Sphagnopsida</taxon>
        <taxon>Sphagnales</taxon>
        <taxon>Sphagnaceae</taxon>
        <taxon>Sphagnum</taxon>
    </lineage>
</organism>